<feature type="region of interest" description="Disordered" evidence="1">
    <location>
        <begin position="24"/>
        <end position="51"/>
    </location>
</feature>
<evidence type="ECO:0000256" key="1">
    <source>
        <dbReference type="SAM" id="MobiDB-lite"/>
    </source>
</evidence>
<name>A0A016SDX1_9BILA</name>
<evidence type="ECO:0008006" key="4">
    <source>
        <dbReference type="Google" id="ProtNLM"/>
    </source>
</evidence>
<dbReference type="EMBL" id="JARK01001582">
    <property type="protein sequence ID" value="EYB88489.1"/>
    <property type="molecule type" value="Genomic_DNA"/>
</dbReference>
<dbReference type="AlphaFoldDB" id="A0A016SDX1"/>
<reference evidence="3" key="1">
    <citation type="journal article" date="2015" name="Nat. Genet.">
        <title>The genome and transcriptome of the zoonotic hookworm Ancylostoma ceylanicum identify infection-specific gene families.</title>
        <authorList>
            <person name="Schwarz E.M."/>
            <person name="Hu Y."/>
            <person name="Antoshechkin I."/>
            <person name="Miller M.M."/>
            <person name="Sternberg P.W."/>
            <person name="Aroian R.V."/>
        </authorList>
    </citation>
    <scope>NUCLEOTIDE SEQUENCE</scope>
    <source>
        <strain evidence="3">HY135</strain>
    </source>
</reference>
<gene>
    <name evidence="2" type="primary">Acey_s0246.g39</name>
    <name evidence="2" type="ORF">Y032_0246g39</name>
</gene>
<sequence length="137" mass="15329">MQRVEIAGLYQIRTKSQVRRALHHRALQTRPARKDERSEANFGTTTRHSPCTKLRLDTGSDITLLNVDEWKRLGSPKLKDTSIVVKDASLKAAPTEILAFEVSRSPCGRLPDNHNGNLSTEKSGLSVEILPWTQSRA</sequence>
<organism evidence="2 3">
    <name type="scientific">Ancylostoma ceylanicum</name>
    <dbReference type="NCBI Taxonomy" id="53326"/>
    <lineage>
        <taxon>Eukaryota</taxon>
        <taxon>Metazoa</taxon>
        <taxon>Ecdysozoa</taxon>
        <taxon>Nematoda</taxon>
        <taxon>Chromadorea</taxon>
        <taxon>Rhabditida</taxon>
        <taxon>Rhabditina</taxon>
        <taxon>Rhabditomorpha</taxon>
        <taxon>Strongyloidea</taxon>
        <taxon>Ancylostomatidae</taxon>
        <taxon>Ancylostomatinae</taxon>
        <taxon>Ancylostoma</taxon>
    </lineage>
</organism>
<dbReference type="OrthoDB" id="5833993at2759"/>
<evidence type="ECO:0000313" key="3">
    <source>
        <dbReference type="Proteomes" id="UP000024635"/>
    </source>
</evidence>
<protein>
    <recommendedName>
        <fullName evidence="4">Peptidase A2 domain-containing protein</fullName>
    </recommendedName>
</protein>
<keyword evidence="3" id="KW-1185">Reference proteome</keyword>
<dbReference type="Proteomes" id="UP000024635">
    <property type="component" value="Unassembled WGS sequence"/>
</dbReference>
<accession>A0A016SDX1</accession>
<comment type="caution">
    <text evidence="2">The sequence shown here is derived from an EMBL/GenBank/DDBJ whole genome shotgun (WGS) entry which is preliminary data.</text>
</comment>
<proteinExistence type="predicted"/>
<evidence type="ECO:0000313" key="2">
    <source>
        <dbReference type="EMBL" id="EYB88489.1"/>
    </source>
</evidence>